<reference evidence="1" key="1">
    <citation type="submission" date="2018-05" db="EMBL/GenBank/DDBJ databases">
        <authorList>
            <person name="Lanie J.A."/>
            <person name="Ng W.-L."/>
            <person name="Kazmierczak K.M."/>
            <person name="Andrzejewski T.M."/>
            <person name="Davidsen T.M."/>
            <person name="Wayne K.J."/>
            <person name="Tettelin H."/>
            <person name="Glass J.I."/>
            <person name="Rusch D."/>
            <person name="Podicherti R."/>
            <person name="Tsui H.-C.T."/>
            <person name="Winkler M.E."/>
        </authorList>
    </citation>
    <scope>NUCLEOTIDE SEQUENCE</scope>
</reference>
<evidence type="ECO:0000313" key="1">
    <source>
        <dbReference type="EMBL" id="SVA27762.1"/>
    </source>
</evidence>
<protein>
    <submittedName>
        <fullName evidence="1">Uncharacterized protein</fullName>
    </submittedName>
</protein>
<dbReference type="AlphaFoldDB" id="A0A381UHU5"/>
<gene>
    <name evidence="1" type="ORF">METZ01_LOCUS80616</name>
</gene>
<accession>A0A381UHU5</accession>
<organism evidence="1">
    <name type="scientific">marine metagenome</name>
    <dbReference type="NCBI Taxonomy" id="408172"/>
    <lineage>
        <taxon>unclassified sequences</taxon>
        <taxon>metagenomes</taxon>
        <taxon>ecological metagenomes</taxon>
    </lineage>
</organism>
<dbReference type="EMBL" id="UINC01006479">
    <property type="protein sequence ID" value="SVA27762.1"/>
    <property type="molecule type" value="Genomic_DNA"/>
</dbReference>
<proteinExistence type="predicted"/>
<name>A0A381UHU5_9ZZZZ</name>
<sequence>MTTQVTCAVVNVTTARGVIGLYAGWIVKE</sequence>